<accession>A0ABD5MBF2</accession>
<organism evidence="5 6">
    <name type="scientific">Halorubrum miltondacostae</name>
    <dbReference type="NCBI Taxonomy" id="3076378"/>
    <lineage>
        <taxon>Archaea</taxon>
        <taxon>Methanobacteriati</taxon>
        <taxon>Methanobacteriota</taxon>
        <taxon>Stenosarchaea group</taxon>
        <taxon>Halobacteria</taxon>
        <taxon>Halobacteriales</taxon>
        <taxon>Haloferacaceae</taxon>
        <taxon>Halorubrum</taxon>
    </lineage>
</organism>
<keyword evidence="2" id="KW-0548">Nucleotidyltransferase</keyword>
<dbReference type="PANTHER" id="PTHR43584">
    <property type="entry name" value="NUCLEOTIDYL TRANSFERASE"/>
    <property type="match status" value="1"/>
</dbReference>
<evidence type="ECO:0000256" key="3">
    <source>
        <dbReference type="SAM" id="MobiDB-lite"/>
    </source>
</evidence>
<sequence>MKAVIPAAGKGRRLWPLTENRPKPMLPVENRPILDHIVTELEATPVTEVILVVGSNRERVQSYFEDGRDRALDISYVTQEPQLGTGHALRQAESHVGDSVVVLNGDRIVDAAAIDAVWERHRQTGDPTVAITRADHPHKYGVVDFADDELVGIEESPHPDRVASEYINAGVYALPPEIFAALRETDHHGEHALTATLSELVATRPVRVVRYRGRWLDVSEPWDLLAVNRAILANTRTGPHETATVAPSAVVADDALLAAGSTVHPNATIDANTTTPAARPPSRSTI</sequence>
<gene>
    <name evidence="5" type="ORF">ABNG04_17695</name>
</gene>
<name>A0ABD5MBF2_9EURY</name>
<dbReference type="RefSeq" id="WP_371163632.1">
    <property type="nucleotide sequence ID" value="NZ_JBEDNY010000009.1"/>
</dbReference>
<reference evidence="5 6" key="1">
    <citation type="submission" date="2024-06" db="EMBL/GenBank/DDBJ databases">
        <title>Halorubrum miltondacostae sp. nov., a potential PHA producer isolated from an inland solar saltern in Rio Maior, Portugal.</title>
        <authorList>
            <person name="Albuquerque L."/>
            <person name="Viver T."/>
            <person name="Barroso C."/>
            <person name="Claudino R."/>
            <person name="Galvan M."/>
            <person name="Simoes G."/>
            <person name="Lobo Da Cunha A."/>
            <person name="Egas C."/>
        </authorList>
    </citation>
    <scope>NUCLEOTIDE SEQUENCE [LARGE SCALE GENOMIC DNA]</scope>
    <source>
        <strain evidence="5 6">RMP-11</strain>
    </source>
</reference>
<dbReference type="Gene3D" id="3.90.550.10">
    <property type="entry name" value="Spore Coat Polysaccharide Biosynthesis Protein SpsA, Chain A"/>
    <property type="match status" value="1"/>
</dbReference>
<dbReference type="EMBL" id="JBEDNY010000009">
    <property type="protein sequence ID" value="MEZ3165660.1"/>
    <property type="molecule type" value="Genomic_DNA"/>
</dbReference>
<keyword evidence="1" id="KW-0808">Transferase</keyword>
<dbReference type="Pfam" id="PF00483">
    <property type="entry name" value="NTP_transferase"/>
    <property type="match status" value="1"/>
</dbReference>
<evidence type="ECO:0000313" key="6">
    <source>
        <dbReference type="Proteomes" id="UP001567572"/>
    </source>
</evidence>
<dbReference type="GO" id="GO:0016779">
    <property type="term" value="F:nucleotidyltransferase activity"/>
    <property type="evidence" value="ECO:0007669"/>
    <property type="project" value="UniProtKB-KW"/>
</dbReference>
<comment type="caution">
    <text evidence="5">The sequence shown here is derived from an EMBL/GenBank/DDBJ whole genome shotgun (WGS) entry which is preliminary data.</text>
</comment>
<dbReference type="InterPro" id="IPR005835">
    <property type="entry name" value="NTP_transferase_dom"/>
</dbReference>
<evidence type="ECO:0000313" key="5">
    <source>
        <dbReference type="EMBL" id="MEZ3165660.1"/>
    </source>
</evidence>
<evidence type="ECO:0000256" key="2">
    <source>
        <dbReference type="ARBA" id="ARBA00022695"/>
    </source>
</evidence>
<keyword evidence="6" id="KW-1185">Reference proteome</keyword>
<dbReference type="InterPro" id="IPR050065">
    <property type="entry name" value="GlmU-like"/>
</dbReference>
<dbReference type="Proteomes" id="UP001567572">
    <property type="component" value="Unassembled WGS sequence"/>
</dbReference>
<dbReference type="SUPFAM" id="SSF53448">
    <property type="entry name" value="Nucleotide-diphospho-sugar transferases"/>
    <property type="match status" value="1"/>
</dbReference>
<dbReference type="CDD" id="cd04181">
    <property type="entry name" value="NTP_transferase"/>
    <property type="match status" value="1"/>
</dbReference>
<evidence type="ECO:0000256" key="1">
    <source>
        <dbReference type="ARBA" id="ARBA00022679"/>
    </source>
</evidence>
<feature type="domain" description="Nucleotidyl transferase" evidence="4">
    <location>
        <begin position="2"/>
        <end position="232"/>
    </location>
</feature>
<evidence type="ECO:0000259" key="4">
    <source>
        <dbReference type="Pfam" id="PF00483"/>
    </source>
</evidence>
<dbReference type="PANTHER" id="PTHR43584:SF8">
    <property type="entry name" value="N-ACETYLMURAMATE ALPHA-1-PHOSPHATE URIDYLYLTRANSFERASE"/>
    <property type="match status" value="1"/>
</dbReference>
<protein>
    <submittedName>
        <fullName evidence="5">Sugar phosphate nucleotidyltransferase</fullName>
    </submittedName>
</protein>
<dbReference type="InterPro" id="IPR029044">
    <property type="entry name" value="Nucleotide-diphossugar_trans"/>
</dbReference>
<dbReference type="AlphaFoldDB" id="A0ABD5MBF2"/>
<proteinExistence type="predicted"/>
<feature type="region of interest" description="Disordered" evidence="3">
    <location>
        <begin position="266"/>
        <end position="286"/>
    </location>
</feature>